<keyword evidence="5" id="KW-1185">Reference proteome</keyword>
<dbReference type="Proteomes" id="UP001446871">
    <property type="component" value="Unassembled WGS sequence"/>
</dbReference>
<name>A0ABR1UFY7_9PEZI</name>
<dbReference type="PANTHER" id="PTHR48081:SF8">
    <property type="entry name" value="ALPHA_BETA HYDROLASE FOLD-3 DOMAIN-CONTAINING PROTEIN-RELATED"/>
    <property type="match status" value="1"/>
</dbReference>
<protein>
    <recommendedName>
        <fullName evidence="3">Alpha/beta hydrolase fold-3 domain-containing protein</fullName>
    </recommendedName>
</protein>
<dbReference type="EMBL" id="JAQQWM010000007">
    <property type="protein sequence ID" value="KAK8057021.1"/>
    <property type="molecule type" value="Genomic_DNA"/>
</dbReference>
<dbReference type="PANTHER" id="PTHR48081">
    <property type="entry name" value="AB HYDROLASE SUPERFAMILY PROTEIN C4A8.06C"/>
    <property type="match status" value="1"/>
</dbReference>
<sequence>MASRKLLPVFQEELNRREREYGPVKELKDPIEDVRGPRKDGEKQAKSDLEEEQSRGSIRMERVSIRRSKGPGEMKATMVTPKDPGDNLSERPCITFLHGGLLMGSDEHVGLELWGPLLALEFRAVVISPGYRRVPDSHGLELVQDCYDAVHWAWKNVQFHPEKFFLFGASAGGLLAACTTKLVVRTNEFKLGGLILEAPMLDPACDSESMEELSEPNHYLHKQQVEFGWEKYLEGETSEDAIPVKATQEDIEKFPPTFVASGVSDPLNSEARAFAGRREDFVLWEAQGSPHGFHMIKPKASVSIDYKAWAKGTIGKLSGIAPIDDASRLPASNTTSEETKSGSATISGTSTTGQGSAT</sequence>
<evidence type="ECO:0000313" key="5">
    <source>
        <dbReference type="Proteomes" id="UP001446871"/>
    </source>
</evidence>
<feature type="region of interest" description="Disordered" evidence="2">
    <location>
        <begin position="1"/>
        <end position="59"/>
    </location>
</feature>
<dbReference type="InterPro" id="IPR029058">
    <property type="entry name" value="AB_hydrolase_fold"/>
</dbReference>
<proteinExistence type="predicted"/>
<dbReference type="Gene3D" id="3.40.50.1820">
    <property type="entry name" value="alpha/beta hydrolase"/>
    <property type="match status" value="1"/>
</dbReference>
<feature type="region of interest" description="Disordered" evidence="2">
    <location>
        <begin position="323"/>
        <end position="358"/>
    </location>
</feature>
<feature type="domain" description="Alpha/beta hydrolase fold-3" evidence="3">
    <location>
        <begin position="96"/>
        <end position="295"/>
    </location>
</feature>
<dbReference type="SUPFAM" id="SSF53474">
    <property type="entry name" value="alpha/beta-Hydrolases"/>
    <property type="match status" value="1"/>
</dbReference>
<reference evidence="4 5" key="1">
    <citation type="submission" date="2023-01" db="EMBL/GenBank/DDBJ databases">
        <title>Analysis of 21 Apiospora genomes using comparative genomics revels a genus with tremendous synthesis potential of carbohydrate active enzymes and secondary metabolites.</title>
        <authorList>
            <person name="Sorensen T."/>
        </authorList>
    </citation>
    <scope>NUCLEOTIDE SEQUENCE [LARGE SCALE GENOMIC DNA]</scope>
    <source>
        <strain evidence="4 5">CBS 83171</strain>
    </source>
</reference>
<gene>
    <name evidence="4" type="ORF">PG996_010958</name>
</gene>
<dbReference type="Pfam" id="PF07859">
    <property type="entry name" value="Abhydrolase_3"/>
    <property type="match status" value="1"/>
</dbReference>
<feature type="compositionally biased region" description="Low complexity" evidence="2">
    <location>
        <begin position="341"/>
        <end position="358"/>
    </location>
</feature>
<accession>A0ABR1UFY7</accession>
<dbReference type="InterPro" id="IPR013094">
    <property type="entry name" value="AB_hydrolase_3"/>
</dbReference>
<evidence type="ECO:0000259" key="3">
    <source>
        <dbReference type="Pfam" id="PF07859"/>
    </source>
</evidence>
<dbReference type="InterPro" id="IPR050300">
    <property type="entry name" value="GDXG_lipolytic_enzyme"/>
</dbReference>
<organism evidence="4 5">
    <name type="scientific">Apiospora saccharicola</name>
    <dbReference type="NCBI Taxonomy" id="335842"/>
    <lineage>
        <taxon>Eukaryota</taxon>
        <taxon>Fungi</taxon>
        <taxon>Dikarya</taxon>
        <taxon>Ascomycota</taxon>
        <taxon>Pezizomycotina</taxon>
        <taxon>Sordariomycetes</taxon>
        <taxon>Xylariomycetidae</taxon>
        <taxon>Amphisphaeriales</taxon>
        <taxon>Apiosporaceae</taxon>
        <taxon>Apiospora</taxon>
    </lineage>
</organism>
<keyword evidence="1" id="KW-0378">Hydrolase</keyword>
<evidence type="ECO:0000256" key="1">
    <source>
        <dbReference type="ARBA" id="ARBA00022801"/>
    </source>
</evidence>
<evidence type="ECO:0000313" key="4">
    <source>
        <dbReference type="EMBL" id="KAK8057021.1"/>
    </source>
</evidence>
<comment type="caution">
    <text evidence="4">The sequence shown here is derived from an EMBL/GenBank/DDBJ whole genome shotgun (WGS) entry which is preliminary data.</text>
</comment>
<evidence type="ECO:0000256" key="2">
    <source>
        <dbReference type="SAM" id="MobiDB-lite"/>
    </source>
</evidence>
<feature type="compositionally biased region" description="Basic and acidic residues" evidence="2">
    <location>
        <begin position="13"/>
        <end position="59"/>
    </location>
</feature>